<accession>A0A811P4J4</accession>
<organism evidence="1 2">
    <name type="scientific">Miscanthus lutarioriparius</name>
    <dbReference type="NCBI Taxonomy" id="422564"/>
    <lineage>
        <taxon>Eukaryota</taxon>
        <taxon>Viridiplantae</taxon>
        <taxon>Streptophyta</taxon>
        <taxon>Embryophyta</taxon>
        <taxon>Tracheophyta</taxon>
        <taxon>Spermatophyta</taxon>
        <taxon>Magnoliopsida</taxon>
        <taxon>Liliopsida</taxon>
        <taxon>Poales</taxon>
        <taxon>Poaceae</taxon>
        <taxon>PACMAD clade</taxon>
        <taxon>Panicoideae</taxon>
        <taxon>Andropogonodae</taxon>
        <taxon>Andropogoneae</taxon>
        <taxon>Saccharinae</taxon>
        <taxon>Miscanthus</taxon>
    </lineage>
</organism>
<dbReference type="OrthoDB" id="772275at2759"/>
<dbReference type="AlphaFoldDB" id="A0A811P4J4"/>
<proteinExistence type="predicted"/>
<name>A0A811P4J4_9POAL</name>
<reference evidence="1" key="1">
    <citation type="submission" date="2020-10" db="EMBL/GenBank/DDBJ databases">
        <authorList>
            <person name="Han B."/>
            <person name="Lu T."/>
            <person name="Zhao Q."/>
            <person name="Huang X."/>
            <person name="Zhao Y."/>
        </authorList>
    </citation>
    <scope>NUCLEOTIDE SEQUENCE</scope>
</reference>
<protein>
    <submittedName>
        <fullName evidence="1">Uncharacterized protein</fullName>
    </submittedName>
</protein>
<sequence>MAFAVTPLRAPAALPGWRRRSGATPPRFAVVLATSSGVGGERTPPTFARLREELLQLHAEADLTQSKGNMSVTGTLNVVLMGPERAPVSLSKCSDTSYYSKRGSQRVQFDLSPVALT</sequence>
<keyword evidence="2" id="KW-1185">Reference proteome</keyword>
<evidence type="ECO:0000313" key="2">
    <source>
        <dbReference type="Proteomes" id="UP000604825"/>
    </source>
</evidence>
<gene>
    <name evidence="1" type="ORF">NCGR_LOCUS24875</name>
</gene>
<evidence type="ECO:0000313" key="1">
    <source>
        <dbReference type="EMBL" id="CAD6237261.1"/>
    </source>
</evidence>
<dbReference type="Proteomes" id="UP000604825">
    <property type="component" value="Unassembled WGS sequence"/>
</dbReference>
<comment type="caution">
    <text evidence="1">The sequence shown here is derived from an EMBL/GenBank/DDBJ whole genome shotgun (WGS) entry which is preliminary data.</text>
</comment>
<dbReference type="EMBL" id="CAJGYO010000006">
    <property type="protein sequence ID" value="CAD6237261.1"/>
    <property type="molecule type" value="Genomic_DNA"/>
</dbReference>